<keyword evidence="4" id="KW-1185">Reference proteome</keyword>
<dbReference type="EMBL" id="MU006297">
    <property type="protein sequence ID" value="KAF2852904.1"/>
    <property type="molecule type" value="Genomic_DNA"/>
</dbReference>
<feature type="region of interest" description="Disordered" evidence="1">
    <location>
        <begin position="1"/>
        <end position="24"/>
    </location>
</feature>
<evidence type="ECO:0000256" key="1">
    <source>
        <dbReference type="SAM" id="MobiDB-lite"/>
    </source>
</evidence>
<keyword evidence="2" id="KW-0812">Transmembrane</keyword>
<sequence>MEEPTPLHPAGTSDLHKPTCLLPSPPRHGVRQGPGLFVENNPAASIPQGVPLAHMCQVVYTMLSRIVIHGNGLLLLLGEIVFPRDGGGLNALWEREGCYVHTGAEWSYRLGEANGVWLVGRLVLVLWLVGMVRGLWRMG</sequence>
<dbReference type="Proteomes" id="UP000799423">
    <property type="component" value="Unassembled WGS sequence"/>
</dbReference>
<keyword evidence="2" id="KW-0472">Membrane</keyword>
<reference evidence="3" key="1">
    <citation type="submission" date="2020-01" db="EMBL/GenBank/DDBJ databases">
        <authorList>
            <consortium name="DOE Joint Genome Institute"/>
            <person name="Haridas S."/>
            <person name="Albert R."/>
            <person name="Binder M."/>
            <person name="Bloem J."/>
            <person name="Labutti K."/>
            <person name="Salamov A."/>
            <person name="Andreopoulos B."/>
            <person name="Baker S.E."/>
            <person name="Barry K."/>
            <person name="Bills G."/>
            <person name="Bluhm B.H."/>
            <person name="Cannon C."/>
            <person name="Castanera R."/>
            <person name="Culley D.E."/>
            <person name="Daum C."/>
            <person name="Ezra D."/>
            <person name="Gonzalez J.B."/>
            <person name="Henrissat B."/>
            <person name="Kuo A."/>
            <person name="Liang C."/>
            <person name="Lipzen A."/>
            <person name="Lutzoni F."/>
            <person name="Magnuson J."/>
            <person name="Mondo S."/>
            <person name="Nolan M."/>
            <person name="Ohm R."/>
            <person name="Pangilinan J."/>
            <person name="Park H.-J."/>
            <person name="Ramirez L."/>
            <person name="Alfaro M."/>
            <person name="Sun H."/>
            <person name="Tritt A."/>
            <person name="Yoshinaga Y."/>
            <person name="Zwiers L.-H."/>
            <person name="Turgeon B.G."/>
            <person name="Goodwin S.B."/>
            <person name="Spatafora J.W."/>
            <person name="Crous P.W."/>
            <person name="Grigoriev I.V."/>
        </authorList>
    </citation>
    <scope>NUCLEOTIDE SEQUENCE</scope>
    <source>
        <strain evidence="3">IPT5</strain>
    </source>
</reference>
<protein>
    <submittedName>
        <fullName evidence="3">Uncharacterized protein</fullName>
    </submittedName>
</protein>
<dbReference type="AlphaFoldDB" id="A0A6A7BBT7"/>
<evidence type="ECO:0000313" key="3">
    <source>
        <dbReference type="EMBL" id="KAF2852904.1"/>
    </source>
</evidence>
<evidence type="ECO:0000256" key="2">
    <source>
        <dbReference type="SAM" id="Phobius"/>
    </source>
</evidence>
<accession>A0A6A7BBT7</accession>
<organism evidence="3 4">
    <name type="scientific">Plenodomus tracheiphilus IPT5</name>
    <dbReference type="NCBI Taxonomy" id="1408161"/>
    <lineage>
        <taxon>Eukaryota</taxon>
        <taxon>Fungi</taxon>
        <taxon>Dikarya</taxon>
        <taxon>Ascomycota</taxon>
        <taxon>Pezizomycotina</taxon>
        <taxon>Dothideomycetes</taxon>
        <taxon>Pleosporomycetidae</taxon>
        <taxon>Pleosporales</taxon>
        <taxon>Pleosporineae</taxon>
        <taxon>Leptosphaeriaceae</taxon>
        <taxon>Plenodomus</taxon>
    </lineage>
</organism>
<feature type="transmembrane region" description="Helical" evidence="2">
    <location>
        <begin position="116"/>
        <end position="136"/>
    </location>
</feature>
<name>A0A6A7BBT7_9PLEO</name>
<evidence type="ECO:0000313" key="4">
    <source>
        <dbReference type="Proteomes" id="UP000799423"/>
    </source>
</evidence>
<gene>
    <name evidence="3" type="ORF">T440DRAFT_22923</name>
</gene>
<proteinExistence type="predicted"/>
<keyword evidence="2" id="KW-1133">Transmembrane helix</keyword>